<organism evidence="18 19">
    <name type="scientific">Cohnella soli</name>
    <dbReference type="NCBI Taxonomy" id="425005"/>
    <lineage>
        <taxon>Bacteria</taxon>
        <taxon>Bacillati</taxon>
        <taxon>Bacillota</taxon>
        <taxon>Bacilli</taxon>
        <taxon>Bacillales</taxon>
        <taxon>Paenibacillaceae</taxon>
        <taxon>Cohnella</taxon>
    </lineage>
</organism>
<evidence type="ECO:0000256" key="8">
    <source>
        <dbReference type="ARBA" id="ARBA00022741"/>
    </source>
</evidence>
<proteinExistence type="predicted"/>
<keyword evidence="19" id="KW-1185">Reference proteome</keyword>
<dbReference type="InterPro" id="IPR049814">
    <property type="entry name" value="Resp_reg_WalK"/>
</dbReference>
<dbReference type="InterPro" id="IPR003661">
    <property type="entry name" value="HisK_dim/P_dom"/>
</dbReference>
<evidence type="ECO:0000259" key="17">
    <source>
        <dbReference type="PROSITE" id="PS50885"/>
    </source>
</evidence>
<keyword evidence="8" id="KW-0547">Nucleotide-binding</keyword>
<keyword evidence="6 18" id="KW-0808">Transferase</keyword>
<comment type="catalytic activity">
    <reaction evidence="1">
        <text>ATP + protein L-histidine = ADP + protein N-phospho-L-histidine.</text>
        <dbReference type="EC" id="2.7.13.3"/>
    </reaction>
</comment>
<evidence type="ECO:0000256" key="12">
    <source>
        <dbReference type="ARBA" id="ARBA00023012"/>
    </source>
</evidence>
<feature type="domain" description="PAS" evidence="16">
    <location>
        <begin position="265"/>
        <end position="306"/>
    </location>
</feature>
<reference evidence="19" key="1">
    <citation type="journal article" date="2019" name="Int. J. Syst. Evol. Microbiol.">
        <title>The Global Catalogue of Microorganisms (GCM) 10K type strain sequencing project: providing services to taxonomists for standard genome sequencing and annotation.</title>
        <authorList>
            <consortium name="The Broad Institute Genomics Platform"/>
            <consortium name="The Broad Institute Genome Sequencing Center for Infectious Disease"/>
            <person name="Wu L."/>
            <person name="Ma J."/>
        </authorList>
    </citation>
    <scope>NUCLEOTIDE SEQUENCE [LARGE SCALE GENOMIC DNA]</scope>
    <source>
        <strain evidence="19">CGMCC 1.18575</strain>
    </source>
</reference>
<evidence type="ECO:0000313" key="19">
    <source>
        <dbReference type="Proteomes" id="UP001596113"/>
    </source>
</evidence>
<dbReference type="SMART" id="SM00304">
    <property type="entry name" value="HAMP"/>
    <property type="match status" value="1"/>
</dbReference>
<keyword evidence="11 14" id="KW-1133">Transmembrane helix</keyword>
<evidence type="ECO:0000256" key="9">
    <source>
        <dbReference type="ARBA" id="ARBA00022777"/>
    </source>
</evidence>
<dbReference type="SUPFAM" id="SSF47384">
    <property type="entry name" value="Homodimeric domain of signal transducing histidine kinase"/>
    <property type="match status" value="1"/>
</dbReference>
<dbReference type="Pfam" id="PF23846">
    <property type="entry name" value="Cache_WalK"/>
    <property type="match status" value="1"/>
</dbReference>
<dbReference type="Pfam" id="PF00512">
    <property type="entry name" value="HisKA"/>
    <property type="match status" value="1"/>
</dbReference>
<protein>
    <recommendedName>
        <fullName evidence="3">histidine kinase</fullName>
        <ecNumber evidence="3">2.7.13.3</ecNumber>
    </recommendedName>
</protein>
<evidence type="ECO:0000259" key="16">
    <source>
        <dbReference type="PROSITE" id="PS50112"/>
    </source>
</evidence>
<dbReference type="SMART" id="SM00387">
    <property type="entry name" value="HATPase_c"/>
    <property type="match status" value="1"/>
</dbReference>
<dbReference type="InterPro" id="IPR013656">
    <property type="entry name" value="PAS_4"/>
</dbReference>
<dbReference type="InterPro" id="IPR035965">
    <property type="entry name" value="PAS-like_dom_sf"/>
</dbReference>
<dbReference type="RefSeq" id="WP_378138768.1">
    <property type="nucleotide sequence ID" value="NZ_JBHSMI010000056.1"/>
</dbReference>
<dbReference type="CDD" id="cd00130">
    <property type="entry name" value="PAS"/>
    <property type="match status" value="1"/>
</dbReference>
<dbReference type="InterPro" id="IPR036097">
    <property type="entry name" value="HisK_dim/P_sf"/>
</dbReference>
<dbReference type="InterPro" id="IPR036890">
    <property type="entry name" value="HATPase_C_sf"/>
</dbReference>
<sequence>MRAFRMLRSIQVKLITMVLLLILIAVQLIGVYFISTMKTSLSNSFTENLNTQANLLTRFLSSSSLSSGNKDEDAQGETSVLLNSLVNSIDTITGTEYQVLDAGGKVLAATTSKTSQQSYVGRKNTSLLVSRALQGVRDNEEEIIDDNNERSKVIAKPVISGGKIVGAVYIVAPMESLYQTMENTNRIFVSATLIALGLTALLGILLAGTITSPIKALTRQATAVAEGRFDERVPIFGKDEIGQLSIAFNDMTDRLSDALASNEEEREKLSSILSNMSDGVLATDELGRVIVTNRRARGMLGLSDKEGMTLSEALGIEKDPIAATLQGEESSLLLNRFPEDQAEEELVFRVTLTPIRRRDRGVAGAIAVLQDVTEAEKLELARREFVANVSHELRTPLTTIKSYAEALDDGALEDPPLAERFVGVIRSETERMIRLVTDLLHLSRFDSNRNQLRRQQTDLAEMLEEVVDRFSFQLRQKAITVTVKVDHRQKTAWLDRDGIDQVLDNLVSNAIKYTLDGGAIDISAKNNEAGQLAITVKDTGIGIPKKDLTRIFERFYRVDKARSRNMGGTGLGLSIAREIVRAHGGTILLESESNVGTIVTVLLPIVPEGSEGA</sequence>
<dbReference type="Pfam" id="PF08448">
    <property type="entry name" value="PAS_4"/>
    <property type="match status" value="1"/>
</dbReference>
<feature type="domain" description="Histidine kinase" evidence="15">
    <location>
        <begin position="388"/>
        <end position="607"/>
    </location>
</feature>
<dbReference type="InterPro" id="IPR000014">
    <property type="entry name" value="PAS"/>
</dbReference>
<keyword evidence="4" id="KW-1003">Cell membrane</keyword>
<dbReference type="SUPFAM" id="SSF158472">
    <property type="entry name" value="HAMP domain-like"/>
    <property type="match status" value="1"/>
</dbReference>
<dbReference type="InterPro" id="IPR004358">
    <property type="entry name" value="Sig_transdc_His_kin-like_C"/>
</dbReference>
<dbReference type="Gene3D" id="3.30.565.10">
    <property type="entry name" value="Histidine kinase-like ATPase, C-terminal domain"/>
    <property type="match status" value="1"/>
</dbReference>
<dbReference type="InterPro" id="IPR003594">
    <property type="entry name" value="HATPase_dom"/>
</dbReference>
<evidence type="ECO:0000256" key="4">
    <source>
        <dbReference type="ARBA" id="ARBA00022475"/>
    </source>
</evidence>
<dbReference type="EMBL" id="JBHSMI010000056">
    <property type="protein sequence ID" value="MFC5406676.1"/>
    <property type="molecule type" value="Genomic_DNA"/>
</dbReference>
<evidence type="ECO:0000256" key="10">
    <source>
        <dbReference type="ARBA" id="ARBA00022840"/>
    </source>
</evidence>
<dbReference type="PROSITE" id="PS50112">
    <property type="entry name" value="PAS"/>
    <property type="match status" value="1"/>
</dbReference>
<gene>
    <name evidence="18" type="primary">walK</name>
    <name evidence="18" type="ORF">ACFPOF_28430</name>
</gene>
<dbReference type="SUPFAM" id="SSF55874">
    <property type="entry name" value="ATPase domain of HSP90 chaperone/DNA topoisomerase II/histidine kinase"/>
    <property type="match status" value="1"/>
</dbReference>
<dbReference type="SUPFAM" id="SSF55785">
    <property type="entry name" value="PYP-like sensor domain (PAS domain)"/>
    <property type="match status" value="1"/>
</dbReference>
<feature type="transmembrane region" description="Helical" evidence="14">
    <location>
        <begin position="12"/>
        <end position="34"/>
    </location>
</feature>
<dbReference type="GO" id="GO:0004673">
    <property type="term" value="F:protein histidine kinase activity"/>
    <property type="evidence" value="ECO:0007669"/>
    <property type="project" value="UniProtKB-EC"/>
</dbReference>
<keyword evidence="13 14" id="KW-0472">Membrane</keyword>
<dbReference type="Proteomes" id="UP001596113">
    <property type="component" value="Unassembled WGS sequence"/>
</dbReference>
<evidence type="ECO:0000313" key="18">
    <source>
        <dbReference type="EMBL" id="MFC5406676.1"/>
    </source>
</evidence>
<dbReference type="Pfam" id="PF00672">
    <property type="entry name" value="HAMP"/>
    <property type="match status" value="1"/>
</dbReference>
<dbReference type="InterPro" id="IPR003660">
    <property type="entry name" value="HAMP_dom"/>
</dbReference>
<dbReference type="EC" id="2.7.13.3" evidence="3"/>
<evidence type="ECO:0000259" key="15">
    <source>
        <dbReference type="PROSITE" id="PS50109"/>
    </source>
</evidence>
<evidence type="ECO:0000256" key="1">
    <source>
        <dbReference type="ARBA" id="ARBA00000085"/>
    </source>
</evidence>
<dbReference type="CDD" id="cd00082">
    <property type="entry name" value="HisKA"/>
    <property type="match status" value="1"/>
</dbReference>
<comment type="caution">
    <text evidence="18">The sequence shown here is derived from an EMBL/GenBank/DDBJ whole genome shotgun (WGS) entry which is preliminary data.</text>
</comment>
<dbReference type="Gene3D" id="3.30.450.20">
    <property type="entry name" value="PAS domain"/>
    <property type="match status" value="2"/>
</dbReference>
<keyword evidence="10" id="KW-0067">ATP-binding</keyword>
<feature type="domain" description="HAMP" evidence="17">
    <location>
        <begin position="208"/>
        <end position="260"/>
    </location>
</feature>
<dbReference type="Gene3D" id="1.10.8.500">
    <property type="entry name" value="HAMP domain in histidine kinase"/>
    <property type="match status" value="1"/>
</dbReference>
<dbReference type="InterPro" id="IPR057640">
    <property type="entry name" value="Cache_WalK"/>
</dbReference>
<dbReference type="InterPro" id="IPR050351">
    <property type="entry name" value="BphY/WalK/GraS-like"/>
</dbReference>
<evidence type="ECO:0000256" key="6">
    <source>
        <dbReference type="ARBA" id="ARBA00022679"/>
    </source>
</evidence>
<dbReference type="SMART" id="SM00091">
    <property type="entry name" value="PAS"/>
    <property type="match status" value="1"/>
</dbReference>
<dbReference type="NCBIfam" id="NF033092">
    <property type="entry name" value="HK_WalK"/>
    <property type="match status" value="1"/>
</dbReference>
<dbReference type="PRINTS" id="PR00344">
    <property type="entry name" value="BCTRLSENSOR"/>
</dbReference>
<dbReference type="InterPro" id="IPR005467">
    <property type="entry name" value="His_kinase_dom"/>
</dbReference>
<keyword evidence="5" id="KW-0597">Phosphoprotein</keyword>
<name>A0ABW0HZK0_9BACL</name>
<dbReference type="CDD" id="cd06225">
    <property type="entry name" value="HAMP"/>
    <property type="match status" value="1"/>
</dbReference>
<evidence type="ECO:0000256" key="11">
    <source>
        <dbReference type="ARBA" id="ARBA00022989"/>
    </source>
</evidence>
<dbReference type="Gene3D" id="1.10.287.130">
    <property type="match status" value="1"/>
</dbReference>
<dbReference type="CDD" id="cd00075">
    <property type="entry name" value="HATPase"/>
    <property type="match status" value="1"/>
</dbReference>
<dbReference type="Pfam" id="PF02518">
    <property type="entry name" value="HATPase_c"/>
    <property type="match status" value="1"/>
</dbReference>
<evidence type="ECO:0000256" key="13">
    <source>
        <dbReference type="ARBA" id="ARBA00023136"/>
    </source>
</evidence>
<dbReference type="PANTHER" id="PTHR42878:SF7">
    <property type="entry name" value="SENSOR HISTIDINE KINASE GLRK"/>
    <property type="match status" value="1"/>
</dbReference>
<dbReference type="PANTHER" id="PTHR42878">
    <property type="entry name" value="TWO-COMPONENT HISTIDINE KINASE"/>
    <property type="match status" value="1"/>
</dbReference>
<keyword evidence="7 14" id="KW-0812">Transmembrane</keyword>
<comment type="subcellular location">
    <subcellularLocation>
        <location evidence="2">Cell membrane</location>
        <topology evidence="2">Multi-pass membrane protein</topology>
    </subcellularLocation>
</comment>
<keyword evidence="9 18" id="KW-0418">Kinase</keyword>
<dbReference type="SMART" id="SM00388">
    <property type="entry name" value="HisKA"/>
    <property type="match status" value="1"/>
</dbReference>
<evidence type="ECO:0000256" key="5">
    <source>
        <dbReference type="ARBA" id="ARBA00022553"/>
    </source>
</evidence>
<evidence type="ECO:0000256" key="2">
    <source>
        <dbReference type="ARBA" id="ARBA00004651"/>
    </source>
</evidence>
<evidence type="ECO:0000256" key="14">
    <source>
        <dbReference type="SAM" id="Phobius"/>
    </source>
</evidence>
<accession>A0ABW0HZK0</accession>
<evidence type="ECO:0000256" key="3">
    <source>
        <dbReference type="ARBA" id="ARBA00012438"/>
    </source>
</evidence>
<dbReference type="NCBIfam" id="TIGR00229">
    <property type="entry name" value="sensory_box"/>
    <property type="match status" value="1"/>
</dbReference>
<dbReference type="PROSITE" id="PS50885">
    <property type="entry name" value="HAMP"/>
    <property type="match status" value="1"/>
</dbReference>
<keyword evidence="12" id="KW-0902">Two-component regulatory system</keyword>
<feature type="transmembrane region" description="Helical" evidence="14">
    <location>
        <begin position="187"/>
        <end position="210"/>
    </location>
</feature>
<evidence type="ECO:0000256" key="7">
    <source>
        <dbReference type="ARBA" id="ARBA00022692"/>
    </source>
</evidence>
<dbReference type="PROSITE" id="PS50109">
    <property type="entry name" value="HIS_KIN"/>
    <property type="match status" value="1"/>
</dbReference>